<feature type="domain" description="Topo IIA-type catalytic" evidence="7">
    <location>
        <begin position="30"/>
        <end position="487"/>
    </location>
</feature>
<accession>D2REE0</accession>
<dbReference type="HOGENOM" id="CLU_002977_4_1_2"/>
<dbReference type="GO" id="GO:0005524">
    <property type="term" value="F:ATP binding"/>
    <property type="evidence" value="ECO:0007669"/>
    <property type="project" value="InterPro"/>
</dbReference>
<dbReference type="GeneID" id="8740125"/>
<evidence type="ECO:0000256" key="3">
    <source>
        <dbReference type="ARBA" id="ARBA00012895"/>
    </source>
</evidence>
<dbReference type="GO" id="GO:0003918">
    <property type="term" value="F:DNA topoisomerase type II (double strand cut, ATP-hydrolyzing) activity"/>
    <property type="evidence" value="ECO:0007669"/>
    <property type="project" value="UniProtKB-EC"/>
</dbReference>
<dbReference type="PANTHER" id="PTHR43493:SF5">
    <property type="entry name" value="DNA GYRASE SUBUNIT A, CHLOROPLASTIC_MITOCHONDRIAL"/>
    <property type="match status" value="1"/>
</dbReference>
<dbReference type="FunFam" id="1.10.268.10:FF:000001">
    <property type="entry name" value="DNA gyrase subunit A"/>
    <property type="match status" value="1"/>
</dbReference>
<dbReference type="InterPro" id="IPR050220">
    <property type="entry name" value="Type_II_DNA_Topoisomerases"/>
</dbReference>
<evidence type="ECO:0000256" key="4">
    <source>
        <dbReference type="ARBA" id="ARBA00023029"/>
    </source>
</evidence>
<gene>
    <name evidence="8" type="ordered locus">Arcpr_1436</name>
</gene>
<dbReference type="FunFam" id="3.90.199.10:FF:000001">
    <property type="entry name" value="DNA gyrase subunit A"/>
    <property type="match status" value="1"/>
</dbReference>
<dbReference type="InterPro" id="IPR013757">
    <property type="entry name" value="Topo_IIA_A_a_sf"/>
</dbReference>
<dbReference type="AlphaFoldDB" id="D2REE0"/>
<proteinExistence type="inferred from homology"/>
<dbReference type="Gene3D" id="1.10.268.10">
    <property type="entry name" value="Topoisomerase, domain 3"/>
    <property type="match status" value="1"/>
</dbReference>
<dbReference type="PaxDb" id="572546-Arcpr_1436"/>
<dbReference type="Pfam" id="PF03989">
    <property type="entry name" value="DNA_gyraseA_C"/>
    <property type="match status" value="3"/>
</dbReference>
<name>D2REE0_ARCPA</name>
<dbReference type="Gene3D" id="2.120.10.90">
    <property type="entry name" value="DNA gyrase/topoisomerase IV, subunit A, C-terminal"/>
    <property type="match status" value="1"/>
</dbReference>
<evidence type="ECO:0000259" key="7">
    <source>
        <dbReference type="PROSITE" id="PS52040"/>
    </source>
</evidence>
<dbReference type="InterPro" id="IPR006691">
    <property type="entry name" value="GyrA/parC_rep"/>
</dbReference>
<dbReference type="EC" id="5.6.2.2" evidence="3"/>
<comment type="catalytic activity">
    <reaction evidence="1">
        <text>ATP-dependent breakage, passage and rejoining of double-stranded DNA.</text>
        <dbReference type="EC" id="5.6.2.2"/>
    </reaction>
</comment>
<dbReference type="RefSeq" id="WP_012940820.1">
    <property type="nucleotide sequence ID" value="NC_013741.1"/>
</dbReference>
<evidence type="ECO:0000256" key="6">
    <source>
        <dbReference type="ARBA" id="ARBA00023235"/>
    </source>
</evidence>
<evidence type="ECO:0000256" key="2">
    <source>
        <dbReference type="ARBA" id="ARBA00008263"/>
    </source>
</evidence>
<sequence length="738" mass="83390">MAEVLIRDIAEELKDAYLDYAMSVIVGRALPDVRDGLKPVQRRILYAMYEMGLTHDKPHVKCARVVGHVLGHYHPHGDAPVYEALVRMAQDFSMRYPLIDGQGNFGSIDGDEPAAMRYTECRLTEIAEKMLEDIDKNTVDFQPNFDASKQEPVVLPAKIPNLLINGCTGIAVGMMTNIPPHNIREVCDGIIAYIKNPNISIEELMNFIKGPDFPTGGVIVGRDGIIEAYRTGKGKIILRGKVDVEEDKIIIREIPYMVNKAKLVEKIADLIKKDKLLAKTVRDESDREGIRVVIELKEDPYSALKKLYDHTPLKVTFNVVMLALVNNEPKLLNLKELIAHYVNHRREVVRRKAEYELKKAEERNHIVEGLIRAIEKLDEVINLIKQSDSTKNAKEGLMKLLRITEKQAEAILQLRLQMLTRLEYESLMKEFNELKGRIDELKSILADPKRVDEIIVEELREVKRKFGDNRRTEIIDKEILKEVVEEFGVAVTLDGQIKRFEIGKALRSNPKILLRAMSNLDILLFSSDKAYSIHARDIPLDFTPLSKFISAEKVETGVVAKGDVVILSKDGNIKKVRLEEFANAKRAGIIAGENIGFARLYEDGDVIIATKNGYIVRFRSSEIPEYGRSAKGVKAITLREGDEIAWMSIGKGDYVLILTRDGYAKKVPIDEFRLTNRGAMGVRGVRGEIAVAEIVSEEEYYAYTSEGNAVRINVKRIPKGDRYKKGKKIVDNFATIVI</sequence>
<dbReference type="InterPro" id="IPR013760">
    <property type="entry name" value="Topo_IIA-like_dom_sf"/>
</dbReference>
<evidence type="ECO:0000313" key="9">
    <source>
        <dbReference type="Proteomes" id="UP000001901"/>
    </source>
</evidence>
<dbReference type="eggNOG" id="arCOG04367">
    <property type="taxonomic scope" value="Archaea"/>
</dbReference>
<dbReference type="InterPro" id="IPR002205">
    <property type="entry name" value="Topo_IIA_dom_A"/>
</dbReference>
<dbReference type="GO" id="GO:0009330">
    <property type="term" value="C:DNA topoisomerase type II (double strand cut, ATP-hydrolyzing) complex"/>
    <property type="evidence" value="ECO:0007669"/>
    <property type="project" value="TreeGrafter"/>
</dbReference>
<dbReference type="Gene3D" id="3.30.1360.40">
    <property type="match status" value="1"/>
</dbReference>
<dbReference type="Pfam" id="PF00521">
    <property type="entry name" value="DNA_topoisoIV"/>
    <property type="match status" value="1"/>
</dbReference>
<dbReference type="GO" id="GO:0003677">
    <property type="term" value="F:DNA binding"/>
    <property type="evidence" value="ECO:0007669"/>
    <property type="project" value="UniProtKB-KW"/>
</dbReference>
<keyword evidence="4" id="KW-0799">Topoisomerase</keyword>
<dbReference type="SUPFAM" id="SSF101904">
    <property type="entry name" value="GyrA/ParC C-terminal domain-like"/>
    <property type="match status" value="1"/>
</dbReference>
<dbReference type="InterPro" id="IPR013758">
    <property type="entry name" value="Topo_IIA_A/C_ab"/>
</dbReference>
<dbReference type="EMBL" id="CP001857">
    <property type="protein sequence ID" value="ADB58484.1"/>
    <property type="molecule type" value="Genomic_DNA"/>
</dbReference>
<evidence type="ECO:0000313" key="8">
    <source>
        <dbReference type="EMBL" id="ADB58484.1"/>
    </source>
</evidence>
<dbReference type="Proteomes" id="UP000001901">
    <property type="component" value="Chromosome"/>
</dbReference>
<comment type="similarity">
    <text evidence="2">Belongs to the type II topoisomerase GyrA/ParC subunit family.</text>
</comment>
<dbReference type="SUPFAM" id="SSF56719">
    <property type="entry name" value="Type II DNA topoisomerase"/>
    <property type="match status" value="1"/>
</dbReference>
<keyword evidence="9" id="KW-1185">Reference proteome</keyword>
<dbReference type="OrthoDB" id="371943at2157"/>
<dbReference type="CDD" id="cd00187">
    <property type="entry name" value="TOP4c"/>
    <property type="match status" value="1"/>
</dbReference>
<evidence type="ECO:0000256" key="5">
    <source>
        <dbReference type="ARBA" id="ARBA00023125"/>
    </source>
</evidence>
<dbReference type="PROSITE" id="PS52040">
    <property type="entry name" value="TOPO_IIA"/>
    <property type="match status" value="1"/>
</dbReference>
<reference evidence="8 9" key="1">
    <citation type="journal article" date="2010" name="Stand. Genomic Sci.">
        <title>Complete genome sequence of Archaeoglobus profundus type strain (AV18).</title>
        <authorList>
            <person name="von Jan M."/>
            <person name="Lapidus A."/>
            <person name="Del Rio T.G."/>
            <person name="Copeland A."/>
            <person name="Tice H."/>
            <person name="Cheng J.F."/>
            <person name="Lucas S."/>
            <person name="Chen F."/>
            <person name="Nolan M."/>
            <person name="Goodwin L."/>
            <person name="Han C."/>
            <person name="Pitluck S."/>
            <person name="Liolios K."/>
            <person name="Ivanova N."/>
            <person name="Mavromatis K."/>
            <person name="Ovchinnikova G."/>
            <person name="Chertkov O."/>
            <person name="Pati A."/>
            <person name="Chen A."/>
            <person name="Palaniappan K."/>
            <person name="Land M."/>
            <person name="Hauser L."/>
            <person name="Chang Y.J."/>
            <person name="Jeffries C.D."/>
            <person name="Saunders E."/>
            <person name="Brettin T."/>
            <person name="Detter J.C."/>
            <person name="Chain P."/>
            <person name="Eichinger K."/>
            <person name="Huber H."/>
            <person name="Spring S."/>
            <person name="Rohde M."/>
            <person name="Goker M."/>
            <person name="Wirth R."/>
            <person name="Woyke T."/>
            <person name="Bristow J."/>
            <person name="Eisen J.A."/>
            <person name="Markowitz V."/>
            <person name="Hugenholtz P."/>
            <person name="Kyrpides N.C."/>
            <person name="Klenk H.P."/>
        </authorList>
    </citation>
    <scope>NUCLEOTIDE SEQUENCE [LARGE SCALE GENOMIC DNA]</scope>
    <source>
        <strain evidence="9">DSM 5631 / JCM 9629 / NBRC 100127 / Av18</strain>
    </source>
</reference>
<dbReference type="SMART" id="SM00434">
    <property type="entry name" value="TOP4c"/>
    <property type="match status" value="1"/>
</dbReference>
<dbReference type="InterPro" id="IPR035516">
    <property type="entry name" value="Gyrase/topoIV_suA_C"/>
</dbReference>
<dbReference type="GO" id="GO:0005737">
    <property type="term" value="C:cytoplasm"/>
    <property type="evidence" value="ECO:0007669"/>
    <property type="project" value="TreeGrafter"/>
</dbReference>
<dbReference type="STRING" id="572546.Arcpr_1436"/>
<organism evidence="8 9">
    <name type="scientific">Archaeoglobus profundus (strain DSM 5631 / JCM 9629 / NBRC 100127 / Av18)</name>
    <dbReference type="NCBI Taxonomy" id="572546"/>
    <lineage>
        <taxon>Archaea</taxon>
        <taxon>Methanobacteriati</taxon>
        <taxon>Methanobacteriota</taxon>
        <taxon>Archaeoglobi</taxon>
        <taxon>Archaeoglobales</taxon>
        <taxon>Archaeoglobaceae</taxon>
        <taxon>Archaeoglobus</taxon>
    </lineage>
</organism>
<dbReference type="NCBIfam" id="NF004044">
    <property type="entry name" value="PRK05561.1"/>
    <property type="match status" value="1"/>
</dbReference>
<keyword evidence="5" id="KW-0238">DNA-binding</keyword>
<dbReference type="KEGG" id="apo:Arcpr_1436"/>
<keyword evidence="6 8" id="KW-0413">Isomerase</keyword>
<dbReference type="GO" id="GO:0006265">
    <property type="term" value="P:DNA topological change"/>
    <property type="evidence" value="ECO:0007669"/>
    <property type="project" value="InterPro"/>
</dbReference>
<protein>
    <recommendedName>
        <fullName evidence="3">DNA topoisomerase (ATP-hydrolyzing)</fullName>
        <ecNumber evidence="3">5.6.2.2</ecNumber>
    </recommendedName>
</protein>
<dbReference type="PANTHER" id="PTHR43493">
    <property type="entry name" value="DNA GYRASE/TOPOISOMERASE SUBUNIT A"/>
    <property type="match status" value="1"/>
</dbReference>
<evidence type="ECO:0000256" key="1">
    <source>
        <dbReference type="ARBA" id="ARBA00000185"/>
    </source>
</evidence>
<dbReference type="Gene3D" id="3.90.199.10">
    <property type="entry name" value="Topoisomerase II, domain 5"/>
    <property type="match status" value="1"/>
</dbReference>